<keyword evidence="3" id="KW-1185">Reference proteome</keyword>
<feature type="transmembrane region" description="Helical" evidence="1">
    <location>
        <begin position="12"/>
        <end position="32"/>
    </location>
</feature>
<evidence type="ECO:0000313" key="3">
    <source>
        <dbReference type="Proteomes" id="UP001597414"/>
    </source>
</evidence>
<protein>
    <recommendedName>
        <fullName evidence="4">Transposase</fullName>
    </recommendedName>
</protein>
<dbReference type="RefSeq" id="WP_380803569.1">
    <property type="nucleotide sequence ID" value="NZ_JBHUIV010000018.1"/>
</dbReference>
<organism evidence="2 3">
    <name type="scientific">Shivajiella indica</name>
    <dbReference type="NCBI Taxonomy" id="872115"/>
    <lineage>
        <taxon>Bacteria</taxon>
        <taxon>Pseudomonadati</taxon>
        <taxon>Bacteroidota</taxon>
        <taxon>Cytophagia</taxon>
        <taxon>Cytophagales</taxon>
        <taxon>Cyclobacteriaceae</taxon>
        <taxon>Shivajiella</taxon>
    </lineage>
</organism>
<reference evidence="3" key="1">
    <citation type="journal article" date="2019" name="Int. J. Syst. Evol. Microbiol.">
        <title>The Global Catalogue of Microorganisms (GCM) 10K type strain sequencing project: providing services to taxonomists for standard genome sequencing and annotation.</title>
        <authorList>
            <consortium name="The Broad Institute Genomics Platform"/>
            <consortium name="The Broad Institute Genome Sequencing Center for Infectious Disease"/>
            <person name="Wu L."/>
            <person name="Ma J."/>
        </authorList>
    </citation>
    <scope>NUCLEOTIDE SEQUENCE [LARGE SCALE GENOMIC DNA]</scope>
    <source>
        <strain evidence="3">KCTC 19812</strain>
    </source>
</reference>
<keyword evidence="1" id="KW-0812">Transmembrane</keyword>
<name>A0ABW5BBE7_9BACT</name>
<dbReference type="EMBL" id="JBHUIV010000018">
    <property type="protein sequence ID" value="MFD2202536.1"/>
    <property type="molecule type" value="Genomic_DNA"/>
</dbReference>
<evidence type="ECO:0008006" key="4">
    <source>
        <dbReference type="Google" id="ProtNLM"/>
    </source>
</evidence>
<gene>
    <name evidence="2" type="ORF">ACFSKV_13250</name>
</gene>
<proteinExistence type="predicted"/>
<evidence type="ECO:0000256" key="1">
    <source>
        <dbReference type="SAM" id="Phobius"/>
    </source>
</evidence>
<evidence type="ECO:0000313" key="2">
    <source>
        <dbReference type="EMBL" id="MFD2202536.1"/>
    </source>
</evidence>
<accession>A0ABW5BBE7</accession>
<dbReference type="Proteomes" id="UP001597414">
    <property type="component" value="Unassembled WGS sequence"/>
</dbReference>
<keyword evidence="1" id="KW-0472">Membrane</keyword>
<keyword evidence="1" id="KW-1133">Transmembrane helix</keyword>
<sequence>MPKSPDLSGLFVFSMVIEIGRGGIFIDIIRYWDISLQRYRRGIDWNNVETGAIAEVPRAKRFGINGNRVETRRRY</sequence>
<comment type="caution">
    <text evidence="2">The sequence shown here is derived from an EMBL/GenBank/DDBJ whole genome shotgun (WGS) entry which is preliminary data.</text>
</comment>